<dbReference type="Gene3D" id="3.30.160.60">
    <property type="entry name" value="Classic Zinc Finger"/>
    <property type="match status" value="1"/>
</dbReference>
<feature type="compositionally biased region" description="Acidic residues" evidence="3">
    <location>
        <begin position="245"/>
        <end position="264"/>
    </location>
</feature>
<dbReference type="InterPro" id="IPR052296">
    <property type="entry name" value="TR-Histone_Methyltrans"/>
</dbReference>
<dbReference type="InterPro" id="IPR001214">
    <property type="entry name" value="SET_dom"/>
</dbReference>
<protein>
    <submittedName>
        <fullName evidence="4">Uncharacterized protein</fullName>
    </submittedName>
</protein>
<proteinExistence type="predicted"/>
<dbReference type="RefSeq" id="XP_012796609.2">
    <property type="nucleotide sequence ID" value="XM_012941155.3"/>
</dbReference>
<dbReference type="SMART" id="SM00355">
    <property type="entry name" value="ZnF_C2H2"/>
    <property type="match status" value="2"/>
</dbReference>
<dbReference type="Gene3D" id="2.170.270.10">
    <property type="entry name" value="SET domain"/>
    <property type="match status" value="1"/>
</dbReference>
<dbReference type="CTD" id="24592634"/>
<dbReference type="Pfam" id="PF21549">
    <property type="entry name" value="PRDM2_PR"/>
    <property type="match status" value="1"/>
</dbReference>
<dbReference type="InterPro" id="IPR046341">
    <property type="entry name" value="SET_dom_sf"/>
</dbReference>
<reference evidence="4" key="4">
    <citation type="journal article" date="2022" name="PLoS Pathog.">
        <title>Chromosome-level genome of Schistosoma haematobium underpins genome-wide explorations of molecular variation.</title>
        <authorList>
            <person name="Stroehlein A.J."/>
            <person name="Korhonen P.K."/>
            <person name="Lee V.V."/>
            <person name="Ralph S.A."/>
            <person name="Mentink-Kane M."/>
            <person name="You H."/>
            <person name="McManus D.P."/>
            <person name="Tchuente L.T."/>
            <person name="Stothard J.R."/>
            <person name="Kaur P."/>
            <person name="Dudchenko O."/>
            <person name="Aiden E.L."/>
            <person name="Yang B."/>
            <person name="Yang H."/>
            <person name="Emery A.M."/>
            <person name="Webster B.L."/>
            <person name="Brindley P.J."/>
            <person name="Rollinson D."/>
            <person name="Chang B.C.H."/>
            <person name="Gasser R.B."/>
            <person name="Young N.D."/>
        </authorList>
    </citation>
    <scope>NUCLEOTIDE SEQUENCE</scope>
</reference>
<reference evidence="4" key="1">
    <citation type="journal article" date="2012" name="Nat. Genet.">
        <title>Whole-genome sequence of Schistosoma haematobium.</title>
        <authorList>
            <person name="Young N.D."/>
            <person name="Jex A.R."/>
            <person name="Li B."/>
            <person name="Liu S."/>
            <person name="Yang L."/>
            <person name="Xiong Z."/>
            <person name="Li Y."/>
            <person name="Cantacessi C."/>
            <person name="Hall R.S."/>
            <person name="Xu X."/>
            <person name="Chen F."/>
            <person name="Wu X."/>
            <person name="Zerlotini A."/>
            <person name="Oliveira G."/>
            <person name="Hofmann A."/>
            <person name="Zhang G."/>
            <person name="Fang X."/>
            <person name="Kang Y."/>
            <person name="Campbell B.E."/>
            <person name="Loukas A."/>
            <person name="Ranganathan S."/>
            <person name="Rollinson D."/>
            <person name="Rinaldi G."/>
            <person name="Brindley P.J."/>
            <person name="Yang H."/>
            <person name="Wang J."/>
            <person name="Wang J."/>
            <person name="Gasser R.B."/>
        </authorList>
    </citation>
    <scope>NUCLEOTIDE SEQUENCE</scope>
</reference>
<sequence>MGMITTNVLEESLSFGPLPTGLMIAEPAYLIAQTTTDRLSELPTIYADPKRLSDPIRLIEWVCNLRCARCPSEQNMELIYCHQLSQSFYRTTRRIEAGEELLIWFRRQDLQPLVTEYLNNLYISEAWIGHTVKATDLLQKDYEQFVNPHKSFNTEYCKFQCSKCHDEFTYIYPYISHCLFKCQKQTIIQSIQWFNHHRFIESKEFPIELTNKYTYQKNIDLLLHNNMNIPLNQNKLDHHEKNTIENDDDDDYDVDDDDDDDGNDNDTQVTIETRSNKIENQLQKVGNIGKMNELTSMKNFSSLHRKYLHRIQSNHKIVKPFKTLKQTTYIDNSSDNLYTKKSKLKTTLLPLKSRNPLVEQLLQTIMSHKIDSNVENNSSNLISNMTLSLKKPISSTSSSTTMATMTLTTTITTTSPTSPLISSLALAQNWCARCFITFRLTSDLVHHMRTCHNQGSKYSNVKDRLVSHHKTINTTDLINKRKQLSNENDDNNEMGLLHCNGQSSISSLTTVRTSPQITITTATTTTTTTTTPTVLSYCSTLNKPICSLCGEQFKEKHHLTRHMLSHT</sequence>
<feature type="region of interest" description="Disordered" evidence="3">
    <location>
        <begin position="241"/>
        <end position="268"/>
    </location>
</feature>
<dbReference type="EMBL" id="AMPZ03000006">
    <property type="protein sequence ID" value="KAH9581107.1"/>
    <property type="molecule type" value="Genomic_DNA"/>
</dbReference>
<reference evidence="4" key="3">
    <citation type="submission" date="2021-06" db="EMBL/GenBank/DDBJ databases">
        <title>Chromosome-level genome assembly for S. haematobium.</title>
        <authorList>
            <person name="Stroehlein A.J."/>
        </authorList>
    </citation>
    <scope>NUCLEOTIDE SEQUENCE</scope>
</reference>
<dbReference type="KEGG" id="shx:MS3_00008344"/>
<evidence type="ECO:0000256" key="1">
    <source>
        <dbReference type="ARBA" id="ARBA00004123"/>
    </source>
</evidence>
<reference evidence="4" key="2">
    <citation type="journal article" date="2019" name="Gigascience">
        <title>High-quality Schistosoma haematobium genome achieved by single-molecule and long-range sequencing.</title>
        <authorList>
            <person name="Stroehlein A.J."/>
            <person name="Korhonen P.K."/>
            <person name="Chong T.M."/>
            <person name="Lim Y.L."/>
            <person name="Chan K.G."/>
            <person name="Webster B."/>
            <person name="Rollinson D."/>
            <person name="Brindley P.J."/>
            <person name="Gasser R.B."/>
            <person name="Young N.D."/>
        </authorList>
    </citation>
    <scope>NUCLEOTIDE SEQUENCE</scope>
</reference>
<dbReference type="Proteomes" id="UP000471633">
    <property type="component" value="Unassembled WGS sequence"/>
</dbReference>
<name>A0A6A5D8Y0_SCHHA</name>
<dbReference type="PROSITE" id="PS50157">
    <property type="entry name" value="ZINC_FINGER_C2H2_2"/>
    <property type="match status" value="1"/>
</dbReference>
<keyword evidence="2" id="KW-0539">Nucleus</keyword>
<dbReference type="PANTHER" id="PTHR16516">
    <property type="entry name" value="AGAP007109-PA"/>
    <property type="match status" value="1"/>
</dbReference>
<dbReference type="GeneID" id="24592634"/>
<dbReference type="CDD" id="cd10534">
    <property type="entry name" value="PR-SET_PRDM-like"/>
    <property type="match status" value="1"/>
</dbReference>
<accession>A0A6A5D8Y0</accession>
<evidence type="ECO:0000313" key="5">
    <source>
        <dbReference type="Proteomes" id="UP000471633"/>
    </source>
</evidence>
<dbReference type="AlphaFoldDB" id="A0A6A5D8Y0"/>
<gene>
    <name evidence="4" type="ORF">MS3_00008344</name>
</gene>
<dbReference type="GO" id="GO:0005634">
    <property type="term" value="C:nucleus"/>
    <property type="evidence" value="ECO:0007669"/>
    <property type="project" value="UniProtKB-SubCell"/>
</dbReference>
<dbReference type="GO" id="GO:0006355">
    <property type="term" value="P:regulation of DNA-templated transcription"/>
    <property type="evidence" value="ECO:0007669"/>
    <property type="project" value="TreeGrafter"/>
</dbReference>
<organism evidence="4 5">
    <name type="scientific">Schistosoma haematobium</name>
    <name type="common">Blood fluke</name>
    <dbReference type="NCBI Taxonomy" id="6185"/>
    <lineage>
        <taxon>Eukaryota</taxon>
        <taxon>Metazoa</taxon>
        <taxon>Spiralia</taxon>
        <taxon>Lophotrochozoa</taxon>
        <taxon>Platyhelminthes</taxon>
        <taxon>Trematoda</taxon>
        <taxon>Digenea</taxon>
        <taxon>Strigeidida</taxon>
        <taxon>Schistosomatoidea</taxon>
        <taxon>Schistosomatidae</taxon>
        <taxon>Schistosoma</taxon>
    </lineage>
</organism>
<evidence type="ECO:0000256" key="2">
    <source>
        <dbReference type="ARBA" id="ARBA00023242"/>
    </source>
</evidence>
<comment type="caution">
    <text evidence="4">The sequence shown here is derived from an EMBL/GenBank/DDBJ whole genome shotgun (WGS) entry which is preliminary data.</text>
</comment>
<dbReference type="InterPro" id="IPR013087">
    <property type="entry name" value="Znf_C2H2_type"/>
</dbReference>
<keyword evidence="5" id="KW-1185">Reference proteome</keyword>
<evidence type="ECO:0000313" key="4">
    <source>
        <dbReference type="EMBL" id="KAH9581107.1"/>
    </source>
</evidence>
<evidence type="ECO:0000256" key="3">
    <source>
        <dbReference type="SAM" id="MobiDB-lite"/>
    </source>
</evidence>
<dbReference type="PANTHER" id="PTHR16516:SF4">
    <property type="entry name" value="C2H2-TYPE DOMAIN-CONTAINING PROTEIN"/>
    <property type="match status" value="1"/>
</dbReference>
<dbReference type="PROSITE" id="PS00028">
    <property type="entry name" value="ZINC_FINGER_C2H2_1"/>
    <property type="match status" value="2"/>
</dbReference>
<comment type="subcellular location">
    <subcellularLocation>
        <location evidence="1">Nucleus</location>
    </subcellularLocation>
</comment>